<comment type="caution">
    <text evidence="3">The sequence shown here is derived from an EMBL/GenBank/DDBJ whole genome shotgun (WGS) entry which is preliminary data.</text>
</comment>
<evidence type="ECO:0000313" key="3">
    <source>
        <dbReference type="EMBL" id="PDH32478.1"/>
    </source>
</evidence>
<dbReference type="EMBL" id="NTJZ01000016">
    <property type="protein sequence ID" value="PDH32478.1"/>
    <property type="molecule type" value="Genomic_DNA"/>
</dbReference>
<evidence type="ECO:0000313" key="4">
    <source>
        <dbReference type="Proteomes" id="UP000219329"/>
    </source>
</evidence>
<name>A0A2A5W853_9GAMM</name>
<feature type="region of interest" description="Disordered" evidence="1">
    <location>
        <begin position="18"/>
        <end position="39"/>
    </location>
</feature>
<proteinExistence type="predicted"/>
<keyword evidence="2" id="KW-1133">Transmembrane helix</keyword>
<evidence type="ECO:0000256" key="2">
    <source>
        <dbReference type="SAM" id="Phobius"/>
    </source>
</evidence>
<gene>
    <name evidence="3" type="ORF">CNF02_11895</name>
</gene>
<reference evidence="3 4" key="1">
    <citation type="submission" date="2017-08" db="EMBL/GenBank/DDBJ databases">
        <title>Fine stratification of microbial communities through a metagenomic profile of the photic zone.</title>
        <authorList>
            <person name="Haro-Moreno J.M."/>
            <person name="Lopez-Perez M."/>
            <person name="De La Torre J."/>
            <person name="Picazo A."/>
            <person name="Camacho A."/>
            <person name="Rodriguez-Valera F."/>
        </authorList>
    </citation>
    <scope>NUCLEOTIDE SEQUENCE [LARGE SCALE GENOMIC DNA]</scope>
    <source>
        <strain evidence="3">MED-G28</strain>
    </source>
</reference>
<keyword evidence="2" id="KW-0472">Membrane</keyword>
<keyword evidence="2" id="KW-0812">Transmembrane</keyword>
<protein>
    <recommendedName>
        <fullName evidence="5">Antitermination protein NusG</fullName>
    </recommendedName>
</protein>
<feature type="compositionally biased region" description="Basic and acidic residues" evidence="1">
    <location>
        <begin position="27"/>
        <end position="39"/>
    </location>
</feature>
<dbReference type="Proteomes" id="UP000219329">
    <property type="component" value="Unassembled WGS sequence"/>
</dbReference>
<organism evidence="3 4">
    <name type="scientific">OM182 bacterium MED-G28</name>
    <dbReference type="NCBI Taxonomy" id="1986256"/>
    <lineage>
        <taxon>Bacteria</taxon>
        <taxon>Pseudomonadati</taxon>
        <taxon>Pseudomonadota</taxon>
        <taxon>Gammaproteobacteria</taxon>
        <taxon>OMG group</taxon>
        <taxon>OM182 clade</taxon>
    </lineage>
</organism>
<evidence type="ECO:0008006" key="5">
    <source>
        <dbReference type="Google" id="ProtNLM"/>
    </source>
</evidence>
<evidence type="ECO:0000256" key="1">
    <source>
        <dbReference type="SAM" id="MobiDB-lite"/>
    </source>
</evidence>
<accession>A0A2A5W853</accession>
<dbReference type="AlphaFoldDB" id="A0A2A5W853"/>
<feature type="transmembrane region" description="Helical" evidence="2">
    <location>
        <begin position="49"/>
        <end position="68"/>
    </location>
</feature>
<sequence length="127" mass="14389">MAVIIGAFFVIRQRHANGENDSTSRSNKTEKAKTLKSNRKDELSADLRAGAYMFLFLMVGIGATLYYFDWQDDHTVLTVNLHRDNNAAVVSYEVYKYQLESRSFITTDGRSITVASSERIEILGLED</sequence>